<keyword evidence="14" id="KW-1185">Reference proteome</keyword>
<keyword evidence="8" id="KW-1133">Transmembrane helix</keyword>
<evidence type="ECO:0000256" key="6">
    <source>
        <dbReference type="ARBA" id="ARBA00022741"/>
    </source>
</evidence>
<dbReference type="GO" id="GO:0004714">
    <property type="term" value="F:transmembrane receptor protein tyrosine kinase activity"/>
    <property type="evidence" value="ECO:0007669"/>
    <property type="project" value="InterPro"/>
</dbReference>
<keyword evidence="7" id="KW-0067">ATP-binding</keyword>
<dbReference type="OrthoDB" id="1720310at2759"/>
<reference evidence="13 14" key="1">
    <citation type="journal article" date="2021" name="Plant Biotechnol. J.">
        <title>Multi-omics assisted identification of the key and species-specific regulatory components of drought-tolerant mechanisms in Gossypium stocksii.</title>
        <authorList>
            <person name="Yu D."/>
            <person name="Ke L."/>
            <person name="Zhang D."/>
            <person name="Wu Y."/>
            <person name="Sun Y."/>
            <person name="Mei J."/>
            <person name="Sun J."/>
            <person name="Sun Y."/>
        </authorList>
    </citation>
    <scope>NUCLEOTIDE SEQUENCE [LARGE SCALE GENOMIC DNA]</scope>
    <source>
        <strain evidence="14">cv. E1</strain>
        <tissue evidence="13">Leaf</tissue>
    </source>
</reference>
<dbReference type="PANTHER" id="PTHR34590:SF5">
    <property type="entry name" value="OS04G0586500 PROTEIN"/>
    <property type="match status" value="1"/>
</dbReference>
<feature type="signal peptide" evidence="11">
    <location>
        <begin position="1"/>
        <end position="17"/>
    </location>
</feature>
<protein>
    <recommendedName>
        <fullName evidence="12">Malectin-like domain-containing protein</fullName>
    </recommendedName>
</protein>
<evidence type="ECO:0000256" key="2">
    <source>
        <dbReference type="ARBA" id="ARBA00022527"/>
    </source>
</evidence>
<evidence type="ECO:0000256" key="3">
    <source>
        <dbReference type="ARBA" id="ARBA00022679"/>
    </source>
</evidence>
<dbReference type="Proteomes" id="UP000828251">
    <property type="component" value="Unassembled WGS sequence"/>
</dbReference>
<evidence type="ECO:0000256" key="4">
    <source>
        <dbReference type="ARBA" id="ARBA00022692"/>
    </source>
</evidence>
<keyword evidence="5 11" id="KW-0732">Signal</keyword>
<keyword evidence="3" id="KW-0808">Transferase</keyword>
<evidence type="ECO:0000313" key="14">
    <source>
        <dbReference type="Proteomes" id="UP000828251"/>
    </source>
</evidence>
<dbReference type="InterPro" id="IPR045272">
    <property type="entry name" value="ANXUR1/2-like"/>
</dbReference>
<evidence type="ECO:0000256" key="5">
    <source>
        <dbReference type="ARBA" id="ARBA00022729"/>
    </source>
</evidence>
<dbReference type="FunFam" id="2.60.120.430:FF:000003">
    <property type="entry name" value="FERONIA receptor-like kinase"/>
    <property type="match status" value="1"/>
</dbReference>
<keyword evidence="10" id="KW-0325">Glycoprotein</keyword>
<name>A0A9D3WLN0_9ROSI</name>
<feature type="chain" id="PRO_5038461890" description="Malectin-like domain-containing protein" evidence="11">
    <location>
        <begin position="18"/>
        <end position="206"/>
    </location>
</feature>
<gene>
    <name evidence="13" type="ORF">J1N35_002378</name>
</gene>
<evidence type="ECO:0000256" key="8">
    <source>
        <dbReference type="ARBA" id="ARBA00022989"/>
    </source>
</evidence>
<evidence type="ECO:0000256" key="7">
    <source>
        <dbReference type="ARBA" id="ARBA00022840"/>
    </source>
</evidence>
<dbReference type="InterPro" id="IPR024788">
    <property type="entry name" value="Malectin-like_Carb-bd_dom"/>
</dbReference>
<comment type="subcellular location">
    <subcellularLocation>
        <location evidence="1">Membrane</location>
        <topology evidence="1">Single-pass type I membrane protein</topology>
    </subcellularLocation>
</comment>
<evidence type="ECO:0000256" key="1">
    <source>
        <dbReference type="ARBA" id="ARBA00004479"/>
    </source>
</evidence>
<sequence>MIHFIVYLLILHTMAMGEDSPAYYTPTDYILLDCGAPSSSNTVSEDGRKWVTDERSKFSTFNFESASFVSKASGQDHFVTHVPYMTARTFRDKFTYSFTVSVGLKFLRFYFYPVQYSGFDATTSFSSVTANGHLLLKNFSAYLTLSAVDGQPASLSEEFVVPCFETEKLNVTFSPSPNSLAFVNGIEVVSMPKNMYVKHQDDSVLS</sequence>
<dbReference type="AlphaFoldDB" id="A0A9D3WLN0"/>
<organism evidence="13 14">
    <name type="scientific">Gossypium stocksii</name>
    <dbReference type="NCBI Taxonomy" id="47602"/>
    <lineage>
        <taxon>Eukaryota</taxon>
        <taxon>Viridiplantae</taxon>
        <taxon>Streptophyta</taxon>
        <taxon>Embryophyta</taxon>
        <taxon>Tracheophyta</taxon>
        <taxon>Spermatophyta</taxon>
        <taxon>Magnoliopsida</taxon>
        <taxon>eudicotyledons</taxon>
        <taxon>Gunneridae</taxon>
        <taxon>Pentapetalae</taxon>
        <taxon>rosids</taxon>
        <taxon>malvids</taxon>
        <taxon>Malvales</taxon>
        <taxon>Malvaceae</taxon>
        <taxon>Malvoideae</taxon>
        <taxon>Gossypium</taxon>
    </lineage>
</organism>
<dbReference type="GO" id="GO:0016020">
    <property type="term" value="C:membrane"/>
    <property type="evidence" value="ECO:0007669"/>
    <property type="project" value="UniProtKB-SubCell"/>
</dbReference>
<keyword evidence="6" id="KW-0547">Nucleotide-binding</keyword>
<dbReference type="Pfam" id="PF12819">
    <property type="entry name" value="Malectin_like"/>
    <property type="match status" value="1"/>
</dbReference>
<dbReference type="PANTHER" id="PTHR34590">
    <property type="entry name" value="OS03G0124300 PROTEIN-RELATED"/>
    <property type="match status" value="1"/>
</dbReference>
<feature type="domain" description="Malectin-like" evidence="12">
    <location>
        <begin position="32"/>
        <end position="203"/>
    </location>
</feature>
<dbReference type="GO" id="GO:0005524">
    <property type="term" value="F:ATP binding"/>
    <property type="evidence" value="ECO:0007669"/>
    <property type="project" value="UniProtKB-KW"/>
</dbReference>
<evidence type="ECO:0000256" key="9">
    <source>
        <dbReference type="ARBA" id="ARBA00023136"/>
    </source>
</evidence>
<evidence type="ECO:0000259" key="12">
    <source>
        <dbReference type="Pfam" id="PF12819"/>
    </source>
</evidence>
<comment type="caution">
    <text evidence="13">The sequence shown here is derived from an EMBL/GenBank/DDBJ whole genome shotgun (WGS) entry which is preliminary data.</text>
</comment>
<keyword evidence="9" id="KW-0472">Membrane</keyword>
<evidence type="ECO:0000256" key="10">
    <source>
        <dbReference type="ARBA" id="ARBA00023180"/>
    </source>
</evidence>
<accession>A0A9D3WLN0</accession>
<dbReference type="Gene3D" id="2.60.120.430">
    <property type="entry name" value="Galactose-binding lectin"/>
    <property type="match status" value="1"/>
</dbReference>
<evidence type="ECO:0000256" key="11">
    <source>
        <dbReference type="SAM" id="SignalP"/>
    </source>
</evidence>
<evidence type="ECO:0000313" key="13">
    <source>
        <dbReference type="EMBL" id="KAH1131000.1"/>
    </source>
</evidence>
<keyword evidence="2" id="KW-0723">Serine/threonine-protein kinase</keyword>
<dbReference type="GO" id="GO:0004674">
    <property type="term" value="F:protein serine/threonine kinase activity"/>
    <property type="evidence" value="ECO:0007669"/>
    <property type="project" value="UniProtKB-KW"/>
</dbReference>
<proteinExistence type="predicted"/>
<keyword evidence="4" id="KW-0812">Transmembrane</keyword>
<keyword evidence="2" id="KW-0418">Kinase</keyword>
<dbReference type="EMBL" id="JAIQCV010000001">
    <property type="protein sequence ID" value="KAH1131000.1"/>
    <property type="molecule type" value="Genomic_DNA"/>
</dbReference>